<proteinExistence type="predicted"/>
<dbReference type="EMBL" id="AMCI01001770">
    <property type="protein sequence ID" value="EJX04568.1"/>
    <property type="molecule type" value="Genomic_DNA"/>
</dbReference>
<dbReference type="AlphaFoldDB" id="J9GQ69"/>
<gene>
    <name evidence="1" type="ORF">EVA_07349</name>
</gene>
<reference evidence="1" key="1">
    <citation type="journal article" date="2012" name="PLoS ONE">
        <title>Gene sets for utilization of primary and secondary nutrition supplies in the distal gut of endangered iberian lynx.</title>
        <authorList>
            <person name="Alcaide M."/>
            <person name="Messina E."/>
            <person name="Richter M."/>
            <person name="Bargiela R."/>
            <person name="Peplies J."/>
            <person name="Huws S.A."/>
            <person name="Newbold C.J."/>
            <person name="Golyshin P.N."/>
            <person name="Simon M.A."/>
            <person name="Lopez G."/>
            <person name="Yakimov M.M."/>
            <person name="Ferrer M."/>
        </authorList>
    </citation>
    <scope>NUCLEOTIDE SEQUENCE</scope>
</reference>
<evidence type="ECO:0000313" key="1">
    <source>
        <dbReference type="EMBL" id="EJX04568.1"/>
    </source>
</evidence>
<name>J9GQ69_9ZZZZ</name>
<comment type="caution">
    <text evidence="1">The sequence shown here is derived from an EMBL/GenBank/DDBJ whole genome shotgun (WGS) entry which is preliminary data.</text>
</comment>
<accession>J9GQ69</accession>
<sequence length="64" mass="7141">MLTGVLSLLLFFRFDGFERLWHSFEYIFTNQANEWVCNGSLPSILGAGLLLMAIGVSRACNDKG</sequence>
<organism evidence="1">
    <name type="scientific">gut metagenome</name>
    <dbReference type="NCBI Taxonomy" id="749906"/>
    <lineage>
        <taxon>unclassified sequences</taxon>
        <taxon>metagenomes</taxon>
        <taxon>organismal metagenomes</taxon>
    </lineage>
</organism>
<protein>
    <submittedName>
        <fullName evidence="1">Uncharacterized protein</fullName>
    </submittedName>
</protein>